<accession>A0A9Q3S2R5</accession>
<dbReference type="Proteomes" id="UP000824927">
    <property type="component" value="Unassembled WGS sequence"/>
</dbReference>
<dbReference type="GO" id="GO:0008146">
    <property type="term" value="F:sulfotransferase activity"/>
    <property type="evidence" value="ECO:0007669"/>
    <property type="project" value="InterPro"/>
</dbReference>
<dbReference type="SUPFAM" id="SSF52540">
    <property type="entry name" value="P-loop containing nucleoside triphosphate hydrolases"/>
    <property type="match status" value="1"/>
</dbReference>
<organism evidence="4 5">
    <name type="scientific">Qipengyuania aquimaris</name>
    <dbReference type="NCBI Taxonomy" id="255984"/>
    <lineage>
        <taxon>Bacteria</taxon>
        <taxon>Pseudomonadati</taxon>
        <taxon>Pseudomonadota</taxon>
        <taxon>Alphaproteobacteria</taxon>
        <taxon>Sphingomonadales</taxon>
        <taxon>Erythrobacteraceae</taxon>
        <taxon>Qipengyuania</taxon>
    </lineage>
</organism>
<protein>
    <submittedName>
        <fullName evidence="4">Sulfotransferase domain-containing protein</fullName>
    </submittedName>
</protein>
<dbReference type="AlphaFoldDB" id="A0A9Q3S2R5"/>
<dbReference type="RefSeq" id="WP_222405569.1">
    <property type="nucleotide sequence ID" value="NZ_JAHVKP010000001.1"/>
</dbReference>
<dbReference type="EMBL" id="JAHVKP010000001">
    <property type="protein sequence ID" value="MBY6218898.1"/>
    <property type="molecule type" value="Genomic_DNA"/>
</dbReference>
<keyword evidence="2" id="KW-0808">Transferase</keyword>
<reference evidence="4" key="1">
    <citation type="submission" date="2021-06" db="EMBL/GenBank/DDBJ databases">
        <title>50 bacteria genomes isolated from Dapeng, Shenzhen, China.</title>
        <authorList>
            <person name="Zheng W."/>
            <person name="Yu S."/>
            <person name="Huang Y."/>
        </authorList>
    </citation>
    <scope>NUCLEOTIDE SEQUENCE</scope>
    <source>
        <strain evidence="4">DP4N28-2</strain>
    </source>
</reference>
<evidence type="ECO:0000313" key="4">
    <source>
        <dbReference type="EMBL" id="MBY6218898.1"/>
    </source>
</evidence>
<comment type="caution">
    <text evidence="4">The sequence shown here is derived from an EMBL/GenBank/DDBJ whole genome shotgun (WGS) entry which is preliminary data.</text>
</comment>
<sequence length="305" mass="34054">MVLGVARRARNLEEFGANMGALAGLTEPAPRHAVTPQDGDVYITSWAKSGTTMTQQMFHQLRMVAATGKTDMDFDDISRMTPWEDTATILDMDMNAPQRAHPRGFKSHREYERLPAGSRYIVTLRDPHETFVSMHRFFDGWHLESGAIPLEEFMPLWLGGGPGGCDYFTHLLSWYARRDEDDTLLVTYRWAAKNQPAMIRRMAGFLGLDLNEEDVAAVAASTSREFMHEYKDRFDDAMVCAVMDEKLGIPASSDSTKVQAAGSDKKSVPDAIAAEIDRMWAERVEPVTGHADYASLAAEIDERAG</sequence>
<feature type="domain" description="Sulfotransferase" evidence="3">
    <location>
        <begin position="39"/>
        <end position="229"/>
    </location>
</feature>
<dbReference type="InterPro" id="IPR027417">
    <property type="entry name" value="P-loop_NTPase"/>
</dbReference>
<evidence type="ECO:0000256" key="1">
    <source>
        <dbReference type="ARBA" id="ARBA00005771"/>
    </source>
</evidence>
<proteinExistence type="inferred from homology"/>
<dbReference type="PANTHER" id="PTHR11783">
    <property type="entry name" value="SULFOTRANSFERASE SULT"/>
    <property type="match status" value="1"/>
</dbReference>
<comment type="similarity">
    <text evidence="1">Belongs to the sulfotransferase 1 family.</text>
</comment>
<evidence type="ECO:0000256" key="2">
    <source>
        <dbReference type="ARBA" id="ARBA00022679"/>
    </source>
</evidence>
<evidence type="ECO:0000313" key="5">
    <source>
        <dbReference type="Proteomes" id="UP000824927"/>
    </source>
</evidence>
<evidence type="ECO:0000259" key="3">
    <source>
        <dbReference type="Pfam" id="PF00685"/>
    </source>
</evidence>
<dbReference type="InterPro" id="IPR000863">
    <property type="entry name" value="Sulfotransferase_dom"/>
</dbReference>
<dbReference type="Gene3D" id="3.40.50.300">
    <property type="entry name" value="P-loop containing nucleotide triphosphate hydrolases"/>
    <property type="match status" value="1"/>
</dbReference>
<gene>
    <name evidence="4" type="ORF">KUV31_11165</name>
</gene>
<name>A0A9Q3S2R5_9SPHN</name>
<dbReference type="Pfam" id="PF00685">
    <property type="entry name" value="Sulfotransfer_1"/>
    <property type="match status" value="1"/>
</dbReference>